<gene>
    <name evidence="8" type="ORF">JJQ60_13505</name>
</gene>
<dbReference type="Gene3D" id="3.40.390.10">
    <property type="entry name" value="Collagenase (Catalytic Domain)"/>
    <property type="match status" value="1"/>
</dbReference>
<dbReference type="PANTHER" id="PTHR10127">
    <property type="entry name" value="DISCOIDIN, CUB, EGF, LAMININ , AND ZINC METALLOPROTEASE DOMAIN CONTAINING"/>
    <property type="match status" value="1"/>
</dbReference>
<dbReference type="PRINTS" id="PR00480">
    <property type="entry name" value="ASTACIN"/>
</dbReference>
<comment type="caution">
    <text evidence="6">Lacks conserved residue(s) required for the propagation of feature annotation.</text>
</comment>
<dbReference type="RefSeq" id="WP_201920952.1">
    <property type="nucleotide sequence ID" value="NZ_BAABAX010000031.1"/>
</dbReference>
<feature type="active site" evidence="6">
    <location>
        <position position="182"/>
    </location>
</feature>
<keyword evidence="5 6" id="KW-0482">Metalloprotease</keyword>
<evidence type="ECO:0000256" key="4">
    <source>
        <dbReference type="ARBA" id="ARBA00022833"/>
    </source>
</evidence>
<dbReference type="Pfam" id="PF01400">
    <property type="entry name" value="Astacin"/>
    <property type="match status" value="1"/>
</dbReference>
<comment type="cofactor">
    <cofactor evidence="6">
        <name>Zn(2+)</name>
        <dbReference type="ChEBI" id="CHEBI:29105"/>
    </cofactor>
    <text evidence="6">Binds 1 zinc ion per subunit.</text>
</comment>
<comment type="caution">
    <text evidence="8">The sequence shown here is derived from an EMBL/GenBank/DDBJ whole genome shotgun (WGS) entry which is preliminary data.</text>
</comment>
<keyword evidence="1 6" id="KW-0645">Protease</keyword>
<sequence>MQTKFLFLIMAILVVFGCEKLDDNEVSTETSIDTEITTSDGNGEIITLESKTLGTLAYERINGQNILEGDIILTDEQVNAFKNADVEDNVSKSAPGIIFKQWPNSRVNYWIETSNAETRDNIYWVVRYLEDKTNLDFIERRSGNYIAFVESNGCSSFLGMIGGRQEIKINSEFCKSGTILHELLHALGIFHEQSRPDRNQYININYSNIRPGFEHNFTTQFTRNYGPFDFGSIMIYNPCNFSISSSFPFDDCTSDKATITRKNGSLYPVNESYLSYIDRNALLDMYPKDVRSAPTGALDIGANDRGDWVYTRKNGRYIEAVKHNRVILRYRESNSNTSIDITQYGQMIFSGETFTYGSGRYSRHTIVDISEGGGNIYGVARNGNSHKLFKKEGNNWIFVQRLTSNYGRARVSVDGYGRPWTIINNQINGWVYGQPKIIQKPKGFDQNFWSFYDIACSGNSEIFVSMKRSRRTSSTLFRFSIRHSILVQQPPINAKQFDVGGSNGTIWY</sequence>
<name>A0A936ZZ36_9FLAO</name>
<dbReference type="PROSITE" id="PS51257">
    <property type="entry name" value="PROKAR_LIPOPROTEIN"/>
    <property type="match status" value="1"/>
</dbReference>
<dbReference type="EMBL" id="JAERQJ010000005">
    <property type="protein sequence ID" value="MBL0684540.1"/>
    <property type="molecule type" value="Genomic_DNA"/>
</dbReference>
<dbReference type="PROSITE" id="PS51864">
    <property type="entry name" value="ASTACIN"/>
    <property type="match status" value="1"/>
</dbReference>
<evidence type="ECO:0000259" key="7">
    <source>
        <dbReference type="PROSITE" id="PS51864"/>
    </source>
</evidence>
<dbReference type="Proteomes" id="UP000651057">
    <property type="component" value="Unassembled WGS sequence"/>
</dbReference>
<dbReference type="AlphaFoldDB" id="A0A936ZZ36"/>
<dbReference type="GO" id="GO:0008270">
    <property type="term" value="F:zinc ion binding"/>
    <property type="evidence" value="ECO:0007669"/>
    <property type="project" value="UniProtKB-UniRule"/>
</dbReference>
<feature type="binding site" evidence="6">
    <location>
        <position position="191"/>
    </location>
    <ligand>
        <name>Zn(2+)</name>
        <dbReference type="ChEBI" id="CHEBI:29105"/>
        <note>catalytic</note>
    </ligand>
</feature>
<dbReference type="GO" id="GO:0006508">
    <property type="term" value="P:proteolysis"/>
    <property type="evidence" value="ECO:0007669"/>
    <property type="project" value="UniProtKB-KW"/>
</dbReference>
<evidence type="ECO:0000256" key="2">
    <source>
        <dbReference type="ARBA" id="ARBA00022723"/>
    </source>
</evidence>
<evidence type="ECO:0000313" key="8">
    <source>
        <dbReference type="EMBL" id="MBL0684540.1"/>
    </source>
</evidence>
<keyword evidence="2 6" id="KW-0479">Metal-binding</keyword>
<accession>A0A936ZZ36</accession>
<dbReference type="PANTHER" id="PTHR10127:SF780">
    <property type="entry name" value="METALLOENDOPEPTIDASE"/>
    <property type="match status" value="1"/>
</dbReference>
<evidence type="ECO:0000256" key="1">
    <source>
        <dbReference type="ARBA" id="ARBA00022670"/>
    </source>
</evidence>
<feature type="binding site" evidence="6">
    <location>
        <position position="181"/>
    </location>
    <ligand>
        <name>Zn(2+)</name>
        <dbReference type="ChEBI" id="CHEBI:29105"/>
        <note>catalytic</note>
    </ligand>
</feature>
<feature type="domain" description="Peptidase M12A" evidence="7">
    <location>
        <begin position="89"/>
        <end position="288"/>
    </location>
</feature>
<keyword evidence="9" id="KW-1185">Reference proteome</keyword>
<evidence type="ECO:0000313" key="9">
    <source>
        <dbReference type="Proteomes" id="UP000651057"/>
    </source>
</evidence>
<reference evidence="8" key="1">
    <citation type="submission" date="2021-01" db="EMBL/GenBank/DDBJ databases">
        <authorList>
            <person name="Zhong Y.L."/>
        </authorList>
    </citation>
    <scope>NUCLEOTIDE SEQUENCE</scope>
    <source>
        <strain evidence="8">KCTC 23302</strain>
    </source>
</reference>
<dbReference type="GO" id="GO:0004222">
    <property type="term" value="F:metalloendopeptidase activity"/>
    <property type="evidence" value="ECO:0007669"/>
    <property type="project" value="UniProtKB-UniRule"/>
</dbReference>
<dbReference type="InterPro" id="IPR006026">
    <property type="entry name" value="Peptidase_Metallo"/>
</dbReference>
<evidence type="ECO:0000256" key="5">
    <source>
        <dbReference type="ARBA" id="ARBA00023049"/>
    </source>
</evidence>
<evidence type="ECO:0000256" key="3">
    <source>
        <dbReference type="ARBA" id="ARBA00022801"/>
    </source>
</evidence>
<keyword evidence="4 6" id="KW-0862">Zinc</keyword>
<organism evidence="8 9">
    <name type="scientific">Aquimarina mytili</name>
    <dbReference type="NCBI Taxonomy" id="874423"/>
    <lineage>
        <taxon>Bacteria</taxon>
        <taxon>Pseudomonadati</taxon>
        <taxon>Bacteroidota</taxon>
        <taxon>Flavobacteriia</taxon>
        <taxon>Flavobacteriales</taxon>
        <taxon>Flavobacteriaceae</taxon>
        <taxon>Aquimarina</taxon>
    </lineage>
</organism>
<keyword evidence="3 6" id="KW-0378">Hydrolase</keyword>
<feature type="binding site" evidence="6">
    <location>
        <position position="185"/>
    </location>
    <ligand>
        <name>Zn(2+)</name>
        <dbReference type="ChEBI" id="CHEBI:29105"/>
        <note>catalytic</note>
    </ligand>
</feature>
<proteinExistence type="predicted"/>
<dbReference type="SMART" id="SM00235">
    <property type="entry name" value="ZnMc"/>
    <property type="match status" value="1"/>
</dbReference>
<dbReference type="InterPro" id="IPR001506">
    <property type="entry name" value="Peptidase_M12A"/>
</dbReference>
<protein>
    <recommendedName>
        <fullName evidence="7">Peptidase M12A domain-containing protein</fullName>
    </recommendedName>
</protein>
<dbReference type="InterPro" id="IPR024079">
    <property type="entry name" value="MetalloPept_cat_dom_sf"/>
</dbReference>
<dbReference type="SUPFAM" id="SSF55486">
    <property type="entry name" value="Metalloproteases ('zincins'), catalytic domain"/>
    <property type="match status" value="1"/>
</dbReference>
<evidence type="ECO:0000256" key="6">
    <source>
        <dbReference type="PROSITE-ProRule" id="PRU01211"/>
    </source>
</evidence>